<proteinExistence type="predicted"/>
<gene>
    <name evidence="2" type="ORF">Cni_G11298</name>
</gene>
<dbReference type="EMBL" id="CP136892">
    <property type="protein sequence ID" value="WOL02579.1"/>
    <property type="molecule type" value="Genomic_DNA"/>
</dbReference>
<dbReference type="Proteomes" id="UP001327560">
    <property type="component" value="Chromosome 3"/>
</dbReference>
<dbReference type="PANTHER" id="PTHR33167:SF26">
    <property type="entry name" value="EXPRESSED PROTEIN"/>
    <property type="match status" value="1"/>
</dbReference>
<protein>
    <submittedName>
        <fullName evidence="2">Uncharacterized protein</fullName>
    </submittedName>
</protein>
<keyword evidence="3" id="KW-1185">Reference proteome</keyword>
<feature type="region of interest" description="Disordered" evidence="1">
    <location>
        <begin position="298"/>
        <end position="319"/>
    </location>
</feature>
<name>A0AAQ3Q9E0_9LILI</name>
<sequence length="362" mass="42002">MLWRSSTDHAMPASPFLKTPLSVHREDETKNNAIVWGIFSLMHLKLQRTSKIFWVEPEEGTLNTSCMPRQIGVERIPALSTGLRELGAEKDQSFLLKQLYSFSLAHHKTIYLLIDHHSAFNINTQQIGKETTKDNQRVNFLLCTTKRSVYSNSFPSTPMERFLRKYDKECMKMMMLKHEETFRQQVHELHRLYRVQKLLMRDMKNNNKLKAQSLINCTQFNLLGDQKNDPDSCLPSHRNQEPRNRRRRVLNLELPADEYIERAEEELMLELEEGGDIELTLTIGNNWRKREEASFTSDSAASFSSSSTESGGLKLTGHGWDLQQMDDANISCESSAKNHFELEGAREKHPSWHLQYLSLKMA</sequence>
<reference evidence="2 3" key="1">
    <citation type="submission" date="2023-10" db="EMBL/GenBank/DDBJ databases">
        <title>Chromosome-scale genome assembly provides insights into flower coloration mechanisms of Canna indica.</title>
        <authorList>
            <person name="Li C."/>
        </authorList>
    </citation>
    <scope>NUCLEOTIDE SEQUENCE [LARGE SCALE GENOMIC DNA]</scope>
    <source>
        <tissue evidence="2">Flower</tissue>
    </source>
</reference>
<accession>A0AAQ3Q9E0</accession>
<feature type="region of interest" description="Disordered" evidence="1">
    <location>
        <begin position="228"/>
        <end position="248"/>
    </location>
</feature>
<organism evidence="2 3">
    <name type="scientific">Canna indica</name>
    <name type="common">Indian-shot</name>
    <dbReference type="NCBI Taxonomy" id="4628"/>
    <lineage>
        <taxon>Eukaryota</taxon>
        <taxon>Viridiplantae</taxon>
        <taxon>Streptophyta</taxon>
        <taxon>Embryophyta</taxon>
        <taxon>Tracheophyta</taxon>
        <taxon>Spermatophyta</taxon>
        <taxon>Magnoliopsida</taxon>
        <taxon>Liliopsida</taxon>
        <taxon>Zingiberales</taxon>
        <taxon>Cannaceae</taxon>
        <taxon>Canna</taxon>
    </lineage>
</organism>
<evidence type="ECO:0000313" key="3">
    <source>
        <dbReference type="Proteomes" id="UP001327560"/>
    </source>
</evidence>
<dbReference type="AlphaFoldDB" id="A0AAQ3Q9E0"/>
<feature type="compositionally biased region" description="Low complexity" evidence="1">
    <location>
        <begin position="298"/>
        <end position="310"/>
    </location>
</feature>
<evidence type="ECO:0000256" key="1">
    <source>
        <dbReference type="SAM" id="MobiDB-lite"/>
    </source>
</evidence>
<evidence type="ECO:0000313" key="2">
    <source>
        <dbReference type="EMBL" id="WOL02579.1"/>
    </source>
</evidence>
<dbReference type="PANTHER" id="PTHR33167">
    <property type="entry name" value="TRANSCRIPTION FACTOR, PUTATIVE (DUF863)-RELATED"/>
    <property type="match status" value="1"/>
</dbReference>